<comment type="caution">
    <text evidence="1">The sequence shown here is derived from an EMBL/GenBank/DDBJ whole genome shotgun (WGS) entry which is preliminary data.</text>
</comment>
<dbReference type="AlphaFoldDB" id="A0A8J3C8P2"/>
<accession>A0A8J3C8P2</accession>
<sequence length="327" mass="36053">MVPFVDRGLVSIQRQSKDSSSKLSQFLDAYLPHCTSVTDAWRQSLNAPSWAGPELEGGWDNLGCALELRIGLDLARQPAPWSLLSYLPADQCVALLTAVGFEHARVGPLPDSGTADPALQHWSRAWNPHNATDEAQRNALALCLDLVEMRDLAHKWGETCAVEERRSWFLAIIEQGRLGGDVQLLDALTHTWDGYLRHGRDALGALGERVVVAPEFGHGFGVGDLVVGCTVVDVKVTRDPTSHLDQWLRQLLGYVLLDRGDALHLDGVAVYTGVQAQLLTCPLTELLRAASPGPTPQLSALREEFYATVQDDLDSFVAWTQRRRYSR</sequence>
<reference evidence="1" key="1">
    <citation type="journal article" date="2014" name="Int. J. Syst. Evol. Microbiol.">
        <title>Complete genome sequence of Corynebacterium casei LMG S-19264T (=DSM 44701T), isolated from a smear-ripened cheese.</title>
        <authorList>
            <consortium name="US DOE Joint Genome Institute (JGI-PGF)"/>
            <person name="Walter F."/>
            <person name="Albersmeier A."/>
            <person name="Kalinowski J."/>
            <person name="Ruckert C."/>
        </authorList>
    </citation>
    <scope>NUCLEOTIDE SEQUENCE</scope>
    <source>
        <strain evidence="1">CGMCC 4.5737</strain>
    </source>
</reference>
<dbReference type="EMBL" id="BMMK01000003">
    <property type="protein sequence ID" value="GGM41637.1"/>
    <property type="molecule type" value="Genomic_DNA"/>
</dbReference>
<dbReference type="Proteomes" id="UP000637578">
    <property type="component" value="Unassembled WGS sequence"/>
</dbReference>
<keyword evidence="2" id="KW-1185">Reference proteome</keyword>
<evidence type="ECO:0000313" key="2">
    <source>
        <dbReference type="Proteomes" id="UP000637578"/>
    </source>
</evidence>
<proteinExistence type="predicted"/>
<reference evidence="1" key="2">
    <citation type="submission" date="2020-09" db="EMBL/GenBank/DDBJ databases">
        <authorList>
            <person name="Sun Q."/>
            <person name="Zhou Y."/>
        </authorList>
    </citation>
    <scope>NUCLEOTIDE SEQUENCE</scope>
    <source>
        <strain evidence="1">CGMCC 4.5737</strain>
    </source>
</reference>
<name>A0A8J3C8P2_9PSEU</name>
<evidence type="ECO:0000313" key="1">
    <source>
        <dbReference type="EMBL" id="GGM41637.1"/>
    </source>
</evidence>
<organism evidence="1 2">
    <name type="scientific">Longimycelium tulufanense</name>
    <dbReference type="NCBI Taxonomy" id="907463"/>
    <lineage>
        <taxon>Bacteria</taxon>
        <taxon>Bacillati</taxon>
        <taxon>Actinomycetota</taxon>
        <taxon>Actinomycetes</taxon>
        <taxon>Pseudonocardiales</taxon>
        <taxon>Pseudonocardiaceae</taxon>
        <taxon>Longimycelium</taxon>
    </lineage>
</organism>
<gene>
    <name evidence="1" type="ORF">GCM10012275_10800</name>
</gene>
<protein>
    <submittedName>
        <fullName evidence="1">Uncharacterized protein</fullName>
    </submittedName>
</protein>